<keyword evidence="4" id="KW-0055">Arginine biosynthesis</keyword>
<dbReference type="PANTHER" id="PTHR45753:SF3">
    <property type="entry name" value="ORNITHINE TRANSCARBAMYLASE, MITOCHONDRIAL"/>
    <property type="match status" value="1"/>
</dbReference>
<evidence type="ECO:0000259" key="9">
    <source>
        <dbReference type="Pfam" id="PF00185"/>
    </source>
</evidence>
<dbReference type="SUPFAM" id="SSF53671">
    <property type="entry name" value="Aspartate/ornithine carbamoyltransferase"/>
    <property type="match status" value="1"/>
</dbReference>
<keyword evidence="12" id="KW-1185">Reference proteome</keyword>
<sequence>MSAPVQTARSAARGAARGNLRHTTQGSNRKYPMNSLRQGPPPHLLTLADISTDQITSLLQSAAAMKYVSKHFHARSLISRLDRRTVAMIFNKRSTRTRVASEASIEALGGHPMFLGKDDIQLGVNETLEDTAKVVGSMVDGIMARVDGHHEIETLAKNSSVPVINALSDLYHPTQILADLLTLLETYDPLPTPEINFSEGIHTSVLNYYRSALDPVKTLTGKKLALVGDTNNITNELLVTLPRFGMTFSVASPDGYDKVDERVWSKITEAQTDKLITLTNSPAEALKDADVVVTDTWISMGQEAEKVARLEAFKGYQITNQMVQDAGAKQDWKFMHCLPRKQEEVNDEVFYGERSLAFPQAENRKWTIMAVFDALIGQFKMP</sequence>
<accession>A0AAJ8M3H5</accession>
<organism evidence="11 12">
    <name type="scientific">Cryptococcus depauperatus CBS 7841</name>
    <dbReference type="NCBI Taxonomy" id="1295531"/>
    <lineage>
        <taxon>Eukaryota</taxon>
        <taxon>Fungi</taxon>
        <taxon>Dikarya</taxon>
        <taxon>Basidiomycota</taxon>
        <taxon>Agaricomycotina</taxon>
        <taxon>Tremellomycetes</taxon>
        <taxon>Tremellales</taxon>
        <taxon>Cryptococcaceae</taxon>
        <taxon>Cryptococcus</taxon>
    </lineage>
</organism>
<comment type="pathway">
    <text evidence="1">Amino-acid biosynthesis; L-arginine biosynthesis; L-arginine from L-ornithine and carbamoyl phosphate: step 1/3.</text>
</comment>
<evidence type="ECO:0000259" key="10">
    <source>
        <dbReference type="Pfam" id="PF02729"/>
    </source>
</evidence>
<reference evidence="11" key="2">
    <citation type="journal article" date="2022" name="Elife">
        <title>Obligate sexual reproduction of a homothallic fungus closely related to the Cryptococcus pathogenic species complex.</title>
        <authorList>
            <person name="Passer A.R."/>
            <person name="Clancey S.A."/>
            <person name="Shea T."/>
            <person name="David-Palma M."/>
            <person name="Averette A.F."/>
            <person name="Boekhout T."/>
            <person name="Porcel B.M."/>
            <person name="Nowrousian M."/>
            <person name="Cuomo C.A."/>
            <person name="Sun S."/>
            <person name="Heitman J."/>
            <person name="Coelho M.A."/>
        </authorList>
    </citation>
    <scope>NUCLEOTIDE SEQUENCE</scope>
    <source>
        <strain evidence="11">CBS 7841</strain>
    </source>
</reference>
<dbReference type="Pfam" id="PF00185">
    <property type="entry name" value="OTCace"/>
    <property type="match status" value="1"/>
</dbReference>
<evidence type="ECO:0000256" key="3">
    <source>
        <dbReference type="ARBA" id="ARBA00013007"/>
    </source>
</evidence>
<protein>
    <recommendedName>
        <fullName evidence="3">ornithine carbamoyltransferase</fullName>
        <ecNumber evidence="3">2.1.3.3</ecNumber>
    </recommendedName>
</protein>
<dbReference type="InterPro" id="IPR036901">
    <property type="entry name" value="Asp/Orn_carbamoylTrfase_sf"/>
</dbReference>
<reference evidence="11" key="1">
    <citation type="submission" date="2016-06" db="EMBL/GenBank/DDBJ databases">
        <authorList>
            <person name="Cuomo C."/>
            <person name="Litvintseva A."/>
            <person name="Heitman J."/>
            <person name="Chen Y."/>
            <person name="Sun S."/>
            <person name="Springer D."/>
            <person name="Dromer F."/>
            <person name="Young S."/>
            <person name="Zeng Q."/>
            <person name="Chapman S."/>
            <person name="Gujja S."/>
            <person name="Saif S."/>
            <person name="Birren B."/>
        </authorList>
    </citation>
    <scope>NUCLEOTIDE SEQUENCE</scope>
    <source>
        <strain evidence="11">CBS 7841</strain>
    </source>
</reference>
<dbReference type="FunFam" id="3.40.50.1370:FF:000009">
    <property type="entry name" value="Ornithine carbamoyltransferase, mitochondrial"/>
    <property type="match status" value="1"/>
</dbReference>
<keyword evidence="6 7" id="KW-0808">Transferase</keyword>
<dbReference type="InterPro" id="IPR006131">
    <property type="entry name" value="Asp_carbamoyltransf_Asp/Orn-bd"/>
</dbReference>
<dbReference type="AlphaFoldDB" id="A0AAJ8M3H5"/>
<dbReference type="InterPro" id="IPR006132">
    <property type="entry name" value="Asp/Orn_carbamoyltranf_P-bd"/>
</dbReference>
<evidence type="ECO:0000256" key="7">
    <source>
        <dbReference type="RuleBase" id="RU003634"/>
    </source>
</evidence>
<comment type="similarity">
    <text evidence="2">Belongs to the aspartate/ornithine carbamoyltransferase superfamily. OTCase family.</text>
</comment>
<dbReference type="RefSeq" id="XP_066070953.1">
    <property type="nucleotide sequence ID" value="XM_066214856.1"/>
</dbReference>
<dbReference type="EMBL" id="CP143790">
    <property type="protein sequence ID" value="WVN90253.1"/>
    <property type="molecule type" value="Genomic_DNA"/>
</dbReference>
<evidence type="ECO:0000256" key="2">
    <source>
        <dbReference type="ARBA" id="ARBA00007805"/>
    </source>
</evidence>
<evidence type="ECO:0000256" key="5">
    <source>
        <dbReference type="ARBA" id="ARBA00022605"/>
    </source>
</evidence>
<proteinExistence type="inferred from homology"/>
<dbReference type="GO" id="GO:0004585">
    <property type="term" value="F:ornithine carbamoyltransferase activity"/>
    <property type="evidence" value="ECO:0007669"/>
    <property type="project" value="UniProtKB-EC"/>
</dbReference>
<feature type="domain" description="Aspartate/ornithine carbamoyltransferase carbamoyl-P binding" evidence="10">
    <location>
        <begin position="43"/>
        <end position="185"/>
    </location>
</feature>
<reference evidence="11" key="3">
    <citation type="submission" date="2024-01" db="EMBL/GenBank/DDBJ databases">
        <authorList>
            <person name="Coelho M.A."/>
            <person name="David-Palma M."/>
            <person name="Shea T."/>
            <person name="Sun S."/>
            <person name="Cuomo C.A."/>
            <person name="Heitman J."/>
        </authorList>
    </citation>
    <scope>NUCLEOTIDE SEQUENCE</scope>
    <source>
        <strain evidence="11">CBS 7841</strain>
    </source>
</reference>
<dbReference type="PRINTS" id="PR00102">
    <property type="entry name" value="OTCASE"/>
</dbReference>
<evidence type="ECO:0000256" key="8">
    <source>
        <dbReference type="SAM" id="MobiDB-lite"/>
    </source>
</evidence>
<evidence type="ECO:0000313" key="11">
    <source>
        <dbReference type="EMBL" id="WVN90253.1"/>
    </source>
</evidence>
<evidence type="ECO:0000256" key="1">
    <source>
        <dbReference type="ARBA" id="ARBA00004975"/>
    </source>
</evidence>
<gene>
    <name evidence="11" type="ORF">L203_105489</name>
</gene>
<dbReference type="GO" id="GO:0016597">
    <property type="term" value="F:amino acid binding"/>
    <property type="evidence" value="ECO:0007669"/>
    <property type="project" value="InterPro"/>
</dbReference>
<dbReference type="PANTHER" id="PTHR45753">
    <property type="entry name" value="ORNITHINE CARBAMOYLTRANSFERASE, MITOCHONDRIAL"/>
    <property type="match status" value="1"/>
</dbReference>
<dbReference type="PRINTS" id="PR00100">
    <property type="entry name" value="AOTCASE"/>
</dbReference>
<dbReference type="GO" id="GO:0019240">
    <property type="term" value="P:citrulline biosynthetic process"/>
    <property type="evidence" value="ECO:0007669"/>
    <property type="project" value="TreeGrafter"/>
</dbReference>
<dbReference type="NCBIfam" id="TIGR00658">
    <property type="entry name" value="orni_carb_tr"/>
    <property type="match status" value="1"/>
</dbReference>
<dbReference type="InterPro" id="IPR002292">
    <property type="entry name" value="Orn/put_carbamltrans"/>
</dbReference>
<evidence type="ECO:0000256" key="4">
    <source>
        <dbReference type="ARBA" id="ARBA00022571"/>
    </source>
</evidence>
<dbReference type="GO" id="GO:0042450">
    <property type="term" value="P:L-arginine biosynthetic process via ornithine"/>
    <property type="evidence" value="ECO:0007669"/>
    <property type="project" value="TreeGrafter"/>
</dbReference>
<dbReference type="Pfam" id="PF02729">
    <property type="entry name" value="OTCace_N"/>
    <property type="match status" value="1"/>
</dbReference>
<name>A0AAJ8M3H5_9TREE</name>
<dbReference type="InterPro" id="IPR006130">
    <property type="entry name" value="Asp/Orn_carbamoylTrfase"/>
</dbReference>
<dbReference type="GO" id="GO:0005739">
    <property type="term" value="C:mitochondrion"/>
    <property type="evidence" value="ECO:0007669"/>
    <property type="project" value="TreeGrafter"/>
</dbReference>
<dbReference type="Proteomes" id="UP000094043">
    <property type="component" value="Chromosome 7"/>
</dbReference>
<keyword evidence="5" id="KW-0028">Amino-acid biosynthesis</keyword>
<feature type="domain" description="Aspartate/ornithine carbamoyltransferase Asp/Orn-binding" evidence="9">
    <location>
        <begin position="221"/>
        <end position="374"/>
    </location>
</feature>
<feature type="compositionally biased region" description="Low complexity" evidence="8">
    <location>
        <begin position="8"/>
        <end position="18"/>
    </location>
</feature>
<evidence type="ECO:0000256" key="6">
    <source>
        <dbReference type="ARBA" id="ARBA00022679"/>
    </source>
</evidence>
<dbReference type="EC" id="2.1.3.3" evidence="3"/>
<feature type="region of interest" description="Disordered" evidence="8">
    <location>
        <begin position="1"/>
        <end position="34"/>
    </location>
</feature>
<dbReference type="Gene3D" id="3.40.50.1370">
    <property type="entry name" value="Aspartate/ornithine carbamoyltransferase"/>
    <property type="match status" value="2"/>
</dbReference>
<dbReference type="KEGG" id="cdep:91089698"/>
<evidence type="ECO:0000313" key="12">
    <source>
        <dbReference type="Proteomes" id="UP000094043"/>
    </source>
</evidence>
<dbReference type="GeneID" id="91089698"/>
<dbReference type="PROSITE" id="PS00097">
    <property type="entry name" value="CARBAMOYLTRANSFERASE"/>
    <property type="match status" value="1"/>
</dbReference>